<keyword evidence="5" id="KW-1185">Reference proteome</keyword>
<dbReference type="STRING" id="556267.HWAG_01513"/>
<evidence type="ECO:0000256" key="1">
    <source>
        <dbReference type="PROSITE-ProRule" id="PRU00278"/>
    </source>
</evidence>
<dbReference type="OrthoDB" id="14196at2"/>
<accession>A0A2N3PLB2</accession>
<feature type="domain" description="PpiC" evidence="3">
    <location>
        <begin position="130"/>
        <end position="225"/>
    </location>
</feature>
<dbReference type="InterPro" id="IPR050245">
    <property type="entry name" value="PrsA_foldase"/>
</dbReference>
<feature type="chain" id="PRO_5014613134" evidence="2">
    <location>
        <begin position="22"/>
        <end position="271"/>
    </location>
</feature>
<organism evidence="4 5">
    <name type="scientific">Helicobacter winghamensis</name>
    <dbReference type="NCBI Taxonomy" id="157268"/>
    <lineage>
        <taxon>Bacteria</taxon>
        <taxon>Pseudomonadati</taxon>
        <taxon>Campylobacterota</taxon>
        <taxon>Epsilonproteobacteria</taxon>
        <taxon>Campylobacterales</taxon>
        <taxon>Helicobacteraceae</taxon>
        <taxon>Helicobacter</taxon>
    </lineage>
</organism>
<evidence type="ECO:0000313" key="5">
    <source>
        <dbReference type="Proteomes" id="UP000233350"/>
    </source>
</evidence>
<proteinExistence type="predicted"/>
<dbReference type="GO" id="GO:0003755">
    <property type="term" value="F:peptidyl-prolyl cis-trans isomerase activity"/>
    <property type="evidence" value="ECO:0007669"/>
    <property type="project" value="UniProtKB-KW"/>
</dbReference>
<dbReference type="RefSeq" id="WP_101312914.1">
    <property type="nucleotide sequence ID" value="NZ_CP063087.1"/>
</dbReference>
<feature type="signal peptide" evidence="2">
    <location>
        <begin position="1"/>
        <end position="21"/>
    </location>
</feature>
<keyword evidence="2" id="KW-0732">Signal</keyword>
<name>A0A2N3PLB2_9HELI</name>
<protein>
    <submittedName>
        <fullName evidence="4">Peptidylprolyl isomerase</fullName>
    </submittedName>
</protein>
<evidence type="ECO:0000259" key="3">
    <source>
        <dbReference type="PROSITE" id="PS50198"/>
    </source>
</evidence>
<dbReference type="InterPro" id="IPR046357">
    <property type="entry name" value="PPIase_dom_sf"/>
</dbReference>
<dbReference type="InterPro" id="IPR000297">
    <property type="entry name" value="PPIase_PpiC"/>
</dbReference>
<comment type="caution">
    <text evidence="4">The sequence shown here is derived from an EMBL/GenBank/DDBJ whole genome shotgun (WGS) entry which is preliminary data.</text>
</comment>
<dbReference type="AlphaFoldDB" id="A0A2N3PLB2"/>
<dbReference type="Gene3D" id="3.10.50.40">
    <property type="match status" value="1"/>
</dbReference>
<sequence>MKKILASSVIAFALLQGASFAKTYAEVNGADITDRDIATLMRAMPGVAFDQLPSEAKTQVINQAIERKLLIEQAKKEKVQNSKEYKEAVASVEEDLMLEIWMRKQMDKVKVLDSEITKFYNENKSKFVQPETIKASHILVTSESEAKAIIAELKKAGKNVASKFDSLAREKSKDGSAQNGGELGYIAKNQVVPEFANAAFKLQKGAYTTTPVKSQFGYHVILVEDKKPAGTIALKDIKGQIEQNLKLKKFQEEIKKEGEELRKKAKIELSK</sequence>
<dbReference type="GeneID" id="78825122"/>
<dbReference type="SUPFAM" id="SSF109998">
    <property type="entry name" value="Triger factor/SurA peptide-binding domain-like"/>
    <property type="match status" value="1"/>
</dbReference>
<reference evidence="4 5" key="1">
    <citation type="submission" date="2016-07" db="EMBL/GenBank/DDBJ databases">
        <title>Detection of Helicobacter winghamensis from caecal content of red fox (Vulpes vulpes).</title>
        <authorList>
            <person name="Zanoni R.G."/>
            <person name="Florio D."/>
            <person name="Caffara M."/>
            <person name="Renzi M."/>
            <person name="Parisi A."/>
            <person name="Pasquali F."/>
            <person name="Manfreda G."/>
        </authorList>
    </citation>
    <scope>NUCLEOTIDE SEQUENCE [LARGE SCALE GENOMIC DNA]</scope>
    <source>
        <strain evidence="4 5">295_13</strain>
    </source>
</reference>
<dbReference type="Proteomes" id="UP000233350">
    <property type="component" value="Unassembled WGS sequence"/>
</dbReference>
<evidence type="ECO:0000256" key="2">
    <source>
        <dbReference type="SAM" id="SignalP"/>
    </source>
</evidence>
<dbReference type="PROSITE" id="PS50198">
    <property type="entry name" value="PPIC_PPIASE_2"/>
    <property type="match status" value="1"/>
</dbReference>
<keyword evidence="1" id="KW-0697">Rotamase</keyword>
<dbReference type="Pfam" id="PF13145">
    <property type="entry name" value="Rotamase_2"/>
    <property type="match status" value="1"/>
</dbReference>
<evidence type="ECO:0000313" key="4">
    <source>
        <dbReference type="EMBL" id="PKT82505.1"/>
    </source>
</evidence>
<dbReference type="InterPro" id="IPR023058">
    <property type="entry name" value="PPIase_PpiC_CS"/>
</dbReference>
<dbReference type="PANTHER" id="PTHR47245:SF2">
    <property type="entry name" value="PEPTIDYL-PROLYL CIS-TRANS ISOMERASE HP_0175-RELATED"/>
    <property type="match status" value="1"/>
</dbReference>
<gene>
    <name evidence="4" type="ORF">BCM31_05840</name>
</gene>
<dbReference type="InterPro" id="IPR027304">
    <property type="entry name" value="Trigger_fact/SurA_dom_sf"/>
</dbReference>
<dbReference type="SUPFAM" id="SSF54534">
    <property type="entry name" value="FKBP-like"/>
    <property type="match status" value="1"/>
</dbReference>
<dbReference type="EMBL" id="MBPK01000003">
    <property type="protein sequence ID" value="PKT82505.1"/>
    <property type="molecule type" value="Genomic_DNA"/>
</dbReference>
<dbReference type="PROSITE" id="PS01096">
    <property type="entry name" value="PPIC_PPIASE_1"/>
    <property type="match status" value="1"/>
</dbReference>
<keyword evidence="1 4" id="KW-0413">Isomerase</keyword>
<dbReference type="Gene3D" id="1.10.8.1040">
    <property type="match status" value="1"/>
</dbReference>
<dbReference type="PANTHER" id="PTHR47245">
    <property type="entry name" value="PEPTIDYLPROLYL ISOMERASE"/>
    <property type="match status" value="1"/>
</dbReference>